<keyword evidence="1" id="KW-0175">Coiled coil</keyword>
<evidence type="ECO:0000313" key="4">
    <source>
        <dbReference type="Proteomes" id="UP000230750"/>
    </source>
</evidence>
<dbReference type="PANTHER" id="PTHR23186">
    <property type="entry name" value="RETINOIC ACID-INDUCED PROTEIN 2"/>
    <property type="match status" value="1"/>
</dbReference>
<feature type="region of interest" description="Disordered" evidence="2">
    <location>
        <begin position="70"/>
        <end position="206"/>
    </location>
</feature>
<reference evidence="3 4" key="1">
    <citation type="journal article" date="2017" name="PLoS Biol.">
        <title>The sea cucumber genome provides insights into morphological evolution and visceral regeneration.</title>
        <authorList>
            <person name="Zhang X."/>
            <person name="Sun L."/>
            <person name="Yuan J."/>
            <person name="Sun Y."/>
            <person name="Gao Y."/>
            <person name="Zhang L."/>
            <person name="Li S."/>
            <person name="Dai H."/>
            <person name="Hamel J.F."/>
            <person name="Liu C."/>
            <person name="Yu Y."/>
            <person name="Liu S."/>
            <person name="Lin W."/>
            <person name="Guo K."/>
            <person name="Jin S."/>
            <person name="Xu P."/>
            <person name="Storey K.B."/>
            <person name="Huan P."/>
            <person name="Zhang T."/>
            <person name="Zhou Y."/>
            <person name="Zhang J."/>
            <person name="Lin C."/>
            <person name="Li X."/>
            <person name="Xing L."/>
            <person name="Huo D."/>
            <person name="Sun M."/>
            <person name="Wang L."/>
            <person name="Mercier A."/>
            <person name="Li F."/>
            <person name="Yang H."/>
            <person name="Xiang J."/>
        </authorList>
    </citation>
    <scope>NUCLEOTIDE SEQUENCE [LARGE SCALE GENOMIC DNA]</scope>
    <source>
        <strain evidence="3">Shaxun</strain>
        <tissue evidence="3">Muscle</tissue>
    </source>
</reference>
<keyword evidence="4" id="KW-1185">Reference proteome</keyword>
<proteinExistence type="predicted"/>
<gene>
    <name evidence="3" type="ORF">BSL78_14869</name>
</gene>
<feature type="region of interest" description="Disordered" evidence="2">
    <location>
        <begin position="1"/>
        <end position="47"/>
    </location>
</feature>
<dbReference type="PANTHER" id="PTHR23186:SF4">
    <property type="entry name" value="GH22790P"/>
    <property type="match status" value="1"/>
</dbReference>
<dbReference type="GO" id="GO:0048513">
    <property type="term" value="P:animal organ development"/>
    <property type="evidence" value="ECO:0007669"/>
    <property type="project" value="TreeGrafter"/>
</dbReference>
<dbReference type="InterPro" id="IPR026092">
    <property type="entry name" value="RAI2/SOBP"/>
</dbReference>
<evidence type="ECO:0000256" key="1">
    <source>
        <dbReference type="SAM" id="Coils"/>
    </source>
</evidence>
<dbReference type="Proteomes" id="UP000230750">
    <property type="component" value="Unassembled WGS sequence"/>
</dbReference>
<name>A0A2G8KJX1_STIJA</name>
<protein>
    <submittedName>
        <fullName evidence="3">Uncharacterized protein</fullName>
    </submittedName>
</protein>
<feature type="coiled-coil region" evidence="1">
    <location>
        <begin position="228"/>
        <end position="255"/>
    </location>
</feature>
<feature type="compositionally biased region" description="Low complexity" evidence="2">
    <location>
        <begin position="135"/>
        <end position="160"/>
    </location>
</feature>
<dbReference type="OrthoDB" id="6250723at2759"/>
<feature type="region of interest" description="Disordered" evidence="2">
    <location>
        <begin position="277"/>
        <end position="338"/>
    </location>
</feature>
<dbReference type="AlphaFoldDB" id="A0A2G8KJX1"/>
<evidence type="ECO:0000313" key="3">
    <source>
        <dbReference type="EMBL" id="PIK48265.1"/>
    </source>
</evidence>
<feature type="compositionally biased region" description="Basic and acidic residues" evidence="2">
    <location>
        <begin position="31"/>
        <end position="46"/>
    </location>
</feature>
<evidence type="ECO:0000256" key="2">
    <source>
        <dbReference type="SAM" id="MobiDB-lite"/>
    </source>
</evidence>
<feature type="compositionally biased region" description="Basic and acidic residues" evidence="2">
    <location>
        <begin position="90"/>
        <end position="112"/>
    </location>
</feature>
<organism evidence="3 4">
    <name type="scientific">Stichopus japonicus</name>
    <name type="common">Sea cucumber</name>
    <dbReference type="NCBI Taxonomy" id="307972"/>
    <lineage>
        <taxon>Eukaryota</taxon>
        <taxon>Metazoa</taxon>
        <taxon>Echinodermata</taxon>
        <taxon>Eleutherozoa</taxon>
        <taxon>Echinozoa</taxon>
        <taxon>Holothuroidea</taxon>
        <taxon>Aspidochirotacea</taxon>
        <taxon>Aspidochirotida</taxon>
        <taxon>Stichopodidae</taxon>
        <taxon>Apostichopus</taxon>
    </lineage>
</organism>
<dbReference type="EMBL" id="MRZV01000532">
    <property type="protein sequence ID" value="PIK48265.1"/>
    <property type="molecule type" value="Genomic_DNA"/>
</dbReference>
<feature type="compositionally biased region" description="Acidic residues" evidence="2">
    <location>
        <begin position="326"/>
        <end position="335"/>
    </location>
</feature>
<accession>A0A2G8KJX1</accession>
<comment type="caution">
    <text evidence="3">The sequence shown here is derived from an EMBL/GenBank/DDBJ whole genome shotgun (WGS) entry which is preliminary data.</text>
</comment>
<sequence>METNGDAETKEHEALDEQGGGEQDETETEAAEVKTEPQEVEMKDYAEDTMNELLGIYGYDGMDKSLTENLQLQHFASEDQEGGTSAVSVKQEEGAPDVSKKSEEMSPGKPTDKSNNGARRRSSSSSGYHLRELKTSPASATAATTAATTATSAKSCGSSALVNGRDKTLMNQYKTKHKKKQRTSTYIASPVVDKKRKRHDSSSSEDSLCSCGTCDLDHDGGSQHRSHHVDIIREIQKILDENKSLRRENKRLKAELTDTFSSNVKQLSQNIRQLTSQLQGGTGGLPLSRPPSTGSACSGTPLKVNGSGKKPVRVKQQRQEDFGEHEGDEDEELEENAASFPYFFMSNFK</sequence>
<dbReference type="GO" id="GO:0005634">
    <property type="term" value="C:nucleus"/>
    <property type="evidence" value="ECO:0007669"/>
    <property type="project" value="TreeGrafter"/>
</dbReference>